<evidence type="ECO:0000313" key="2">
    <source>
        <dbReference type="Proteomes" id="UP000177232"/>
    </source>
</evidence>
<organism evidence="1 2">
    <name type="scientific">Candidatus Kaiserbacteria bacterium RIFCSPHIGHO2_02_FULL_55_17</name>
    <dbReference type="NCBI Taxonomy" id="1798496"/>
    <lineage>
        <taxon>Bacteria</taxon>
        <taxon>Candidatus Kaiseribacteriota</taxon>
    </lineage>
</organism>
<sequence>MMASTRVEVRRGKNESSTALIRRFTRRAQGLGLVRELRDRRYWKRAKSKNVDHKRALISKVRREKYNELVKLGKIDLTARKNVRGKGHKK</sequence>
<proteinExistence type="predicted"/>
<dbReference type="STRING" id="1798496.A3C94_02010"/>
<protein>
    <recommendedName>
        <fullName evidence="3">30S ribosomal protein S21</fullName>
    </recommendedName>
</protein>
<accession>A0A1F6DSN6</accession>
<name>A0A1F6DSN6_9BACT</name>
<comment type="caution">
    <text evidence="1">The sequence shown here is derived from an EMBL/GenBank/DDBJ whole genome shotgun (WGS) entry which is preliminary data.</text>
</comment>
<dbReference type="Proteomes" id="UP000177232">
    <property type="component" value="Unassembled WGS sequence"/>
</dbReference>
<reference evidence="1 2" key="1">
    <citation type="journal article" date="2016" name="Nat. Commun.">
        <title>Thousands of microbial genomes shed light on interconnected biogeochemical processes in an aquifer system.</title>
        <authorList>
            <person name="Anantharaman K."/>
            <person name="Brown C.T."/>
            <person name="Hug L.A."/>
            <person name="Sharon I."/>
            <person name="Castelle C.J."/>
            <person name="Probst A.J."/>
            <person name="Thomas B.C."/>
            <person name="Singh A."/>
            <person name="Wilkins M.J."/>
            <person name="Karaoz U."/>
            <person name="Brodie E.L."/>
            <person name="Williams K.H."/>
            <person name="Hubbard S.S."/>
            <person name="Banfield J.F."/>
        </authorList>
    </citation>
    <scope>NUCLEOTIDE SEQUENCE [LARGE SCALE GENOMIC DNA]</scope>
</reference>
<dbReference type="AlphaFoldDB" id="A0A1F6DSN6"/>
<dbReference type="EMBL" id="MFLJ01000022">
    <property type="protein sequence ID" value="OGG64459.1"/>
    <property type="molecule type" value="Genomic_DNA"/>
</dbReference>
<evidence type="ECO:0008006" key="3">
    <source>
        <dbReference type="Google" id="ProtNLM"/>
    </source>
</evidence>
<gene>
    <name evidence="1" type="ORF">A3C94_02010</name>
</gene>
<evidence type="ECO:0000313" key="1">
    <source>
        <dbReference type="EMBL" id="OGG64459.1"/>
    </source>
</evidence>